<feature type="compositionally biased region" description="Low complexity" evidence="1">
    <location>
        <begin position="22"/>
        <end position="34"/>
    </location>
</feature>
<protein>
    <submittedName>
        <fullName evidence="2">Uncharacterized protein</fullName>
    </submittedName>
</protein>
<feature type="compositionally biased region" description="Polar residues" evidence="1">
    <location>
        <begin position="8"/>
        <end position="21"/>
    </location>
</feature>
<feature type="compositionally biased region" description="Low complexity" evidence="1">
    <location>
        <begin position="87"/>
        <end position="96"/>
    </location>
</feature>
<gene>
    <name evidence="2" type="ORF">U9M48_042355</name>
</gene>
<reference evidence="2 3" key="1">
    <citation type="submission" date="2024-02" db="EMBL/GenBank/DDBJ databases">
        <title>High-quality chromosome-scale genome assembly of Pensacola bahiagrass (Paspalum notatum Flugge var. saurae).</title>
        <authorList>
            <person name="Vega J.M."/>
            <person name="Podio M."/>
            <person name="Orjuela J."/>
            <person name="Siena L.A."/>
            <person name="Pessino S.C."/>
            <person name="Combes M.C."/>
            <person name="Mariac C."/>
            <person name="Albertini E."/>
            <person name="Pupilli F."/>
            <person name="Ortiz J.P.A."/>
            <person name="Leblanc O."/>
        </authorList>
    </citation>
    <scope>NUCLEOTIDE SEQUENCE [LARGE SCALE GENOMIC DNA]</scope>
    <source>
        <strain evidence="2">R1</strain>
        <tissue evidence="2">Leaf</tissue>
    </source>
</reference>
<evidence type="ECO:0000256" key="1">
    <source>
        <dbReference type="SAM" id="MobiDB-lite"/>
    </source>
</evidence>
<dbReference type="AlphaFoldDB" id="A0AAQ3USF5"/>
<organism evidence="2 3">
    <name type="scientific">Paspalum notatum var. saurae</name>
    <dbReference type="NCBI Taxonomy" id="547442"/>
    <lineage>
        <taxon>Eukaryota</taxon>
        <taxon>Viridiplantae</taxon>
        <taxon>Streptophyta</taxon>
        <taxon>Embryophyta</taxon>
        <taxon>Tracheophyta</taxon>
        <taxon>Spermatophyta</taxon>
        <taxon>Magnoliopsida</taxon>
        <taxon>Liliopsida</taxon>
        <taxon>Poales</taxon>
        <taxon>Poaceae</taxon>
        <taxon>PACMAD clade</taxon>
        <taxon>Panicoideae</taxon>
        <taxon>Andropogonodae</taxon>
        <taxon>Paspaleae</taxon>
        <taxon>Paspalinae</taxon>
        <taxon>Paspalum</taxon>
    </lineage>
</organism>
<evidence type="ECO:0000313" key="2">
    <source>
        <dbReference type="EMBL" id="WVZ96754.1"/>
    </source>
</evidence>
<evidence type="ECO:0000313" key="3">
    <source>
        <dbReference type="Proteomes" id="UP001341281"/>
    </source>
</evidence>
<dbReference type="Proteomes" id="UP001341281">
    <property type="component" value="Chromosome 10"/>
</dbReference>
<proteinExistence type="predicted"/>
<feature type="region of interest" description="Disordered" evidence="1">
    <location>
        <begin position="1"/>
        <end position="47"/>
    </location>
</feature>
<accession>A0AAQ3USF5</accession>
<feature type="region of interest" description="Disordered" evidence="1">
    <location>
        <begin position="73"/>
        <end position="130"/>
    </location>
</feature>
<sequence length="260" mass="27482">MYAARASGSESRQSMKSANGESLTSATARTTSSAKRQRLGSEPPYSSARSLELLHEVAVGAVDLDAVEPGALHGVARGSRRRRRGPRASPAAAAGRTPRRGRRGSSAGARRGRCRRRGGGDAAHVPELAEEDAALGVDGVGDGAPRRRLLGRPHARGVGVALRRGRHARGLRDEEAAAGGALRVVDGGVRLRHVAVGALPRQRRQHHAVRELEIAHLVGRQQRDAAAIAGHGLRLRRSSHLKLLHAADDISAASLRVMTD</sequence>
<name>A0AAQ3USF5_PASNO</name>
<keyword evidence="3" id="KW-1185">Reference proteome</keyword>
<dbReference type="EMBL" id="CP144754">
    <property type="protein sequence ID" value="WVZ96754.1"/>
    <property type="molecule type" value="Genomic_DNA"/>
</dbReference>